<evidence type="ECO:0000313" key="2">
    <source>
        <dbReference type="Proteomes" id="UP000220639"/>
    </source>
</evidence>
<dbReference type="InterPro" id="IPR025048">
    <property type="entry name" value="DUF3987"/>
</dbReference>
<evidence type="ECO:0000313" key="1">
    <source>
        <dbReference type="EMBL" id="SNU33254.1"/>
    </source>
</evidence>
<accession>A0A285AX50</accession>
<proteinExistence type="predicted"/>
<organism evidence="1 2">
    <name type="scientific">Klebsiella grimontii</name>
    <dbReference type="NCBI Taxonomy" id="2058152"/>
    <lineage>
        <taxon>Bacteria</taxon>
        <taxon>Pseudomonadati</taxon>
        <taxon>Pseudomonadota</taxon>
        <taxon>Gammaproteobacteria</taxon>
        <taxon>Enterobacterales</taxon>
        <taxon>Enterobacteriaceae</taxon>
        <taxon>Klebsiella/Raoultella group</taxon>
        <taxon>Klebsiella</taxon>
    </lineage>
</organism>
<dbReference type="AlphaFoldDB" id="A0A285AX50"/>
<gene>
    <name evidence="1" type="ORF">KOSB73_20039</name>
</gene>
<dbReference type="EMBL" id="FZTC01000012">
    <property type="protein sequence ID" value="SNU33254.1"/>
    <property type="molecule type" value="Genomic_DNA"/>
</dbReference>
<sequence>MYNTSVNSEYPLQHFPRQLNNAVQAIYDRTQAPVELIMGTCLSAMSLASQALVAFQYQDERRSPVSLYNVIIAESGERKTAVFNQVMKPILKFEKQSLKAYSDKVKEYEANLLGWQAINKSILNLIRRKEEQGKDNTCEQERLREHYLEKPVPPKLPKLIYNDATHEAILKGLSENIGSAGLVSDEGGGVLNGRAMSNSPLFNQLWDGVPFDVERKDHRLIIDDSRFVILVLTQLNELNGFLKKRGERAIGNGFFARCLWSVTTTTQGQRQQSSGIKCDNLNLDKFHQRISELLELTISNASPRTLCFSPEAEKKFSIFQNEIENLIVVDRNKHSALAGILSKIPENAVRMATLIHFFYEFEGDEIGQGTLEHIIQAIKYYYNQVVKVLTVRMDKGEEDARNLYQWLLNGPINQRGMCTRVAKTHVRRYAPYQLRDGVRFNKALKILEEYGNITICKERNVNGSVHQIIEINRS</sequence>
<protein>
    <recommendedName>
        <fullName evidence="3">DUF3987 domain-containing protein</fullName>
    </recommendedName>
</protein>
<dbReference type="RefSeq" id="WP_098140269.1">
    <property type="nucleotide sequence ID" value="NZ_FZTC01000012.1"/>
</dbReference>
<reference evidence="2" key="1">
    <citation type="submission" date="2017-08" db="EMBL/GenBank/DDBJ databases">
        <authorList>
            <person name="Brisse S."/>
        </authorList>
    </citation>
    <scope>NUCLEOTIDE SEQUENCE [LARGE SCALE GENOMIC DNA]</scope>
    <source>
        <strain evidence="2">06D021</strain>
    </source>
</reference>
<dbReference type="Proteomes" id="UP000220639">
    <property type="component" value="Unassembled WGS sequence"/>
</dbReference>
<dbReference type="Pfam" id="PF13148">
    <property type="entry name" value="DUF3987"/>
    <property type="match status" value="1"/>
</dbReference>
<evidence type="ECO:0008006" key="3">
    <source>
        <dbReference type="Google" id="ProtNLM"/>
    </source>
</evidence>
<name>A0A285AX50_9ENTR</name>